<dbReference type="EMBL" id="ABYW01000001">
    <property type="protein sequence ID" value="EEE41173.1"/>
    <property type="molecule type" value="Genomic_DNA"/>
</dbReference>
<evidence type="ECO:0000313" key="1">
    <source>
        <dbReference type="EMBL" id="EEE41173.1"/>
    </source>
</evidence>
<evidence type="ECO:0000313" key="2">
    <source>
        <dbReference type="Proteomes" id="UP000003489"/>
    </source>
</evidence>
<proteinExistence type="predicted"/>
<dbReference type="PATRIC" id="fig|483214.13.peg.53"/>
<comment type="caution">
    <text evidence="1">The sequence shown here is derived from an EMBL/GenBank/DDBJ whole genome shotgun (WGS) entry which is preliminary data.</text>
</comment>
<reference evidence="1 2" key="1">
    <citation type="submission" date="2008-10" db="EMBL/GenBank/DDBJ databases">
        <authorList>
            <person name="Fulton L."/>
            <person name="Clifton S."/>
            <person name="Fulton B."/>
            <person name="Xu J."/>
            <person name="Minx P."/>
            <person name="Pepin K.H."/>
            <person name="Johnson M."/>
            <person name="Bhonagiri V."/>
            <person name="Nash W.E."/>
            <person name="Mardis E.R."/>
            <person name="Wilson R.K."/>
        </authorList>
    </citation>
    <scope>NUCLEOTIDE SEQUENCE [LARGE SCALE GENOMIC DNA]</scope>
    <source>
        <strain evidence="1 2">DSM 2375</strain>
    </source>
</reference>
<organism evidence="1 2">
    <name type="scientific">Methanobrevibacter smithii DSM 2375</name>
    <dbReference type="NCBI Taxonomy" id="483214"/>
    <lineage>
        <taxon>Archaea</taxon>
        <taxon>Methanobacteriati</taxon>
        <taxon>Methanobacteriota</taxon>
        <taxon>Methanomada group</taxon>
        <taxon>Methanobacteria</taxon>
        <taxon>Methanobacteriales</taxon>
        <taxon>Methanobacteriaceae</taxon>
        <taxon>Methanobrevibacter</taxon>
    </lineage>
</organism>
<dbReference type="HOGENOM" id="CLU_072286_0_0_2"/>
<protein>
    <submittedName>
        <fullName evidence="1">Uncharacterized protein</fullName>
    </submittedName>
</protein>
<accession>B9ACI3</accession>
<name>B9ACI3_METSM</name>
<sequence>MVDLETKMRRLSLAKYLITLGTIASENNLPFSATSILNYHDAIEIVLDLILEDNSCRNNHLSFMDLVRKVNEILTNNEKEIISQTGSLDKLNKKRVALKHNGSFPSERDIQEARIATSGFFEEICEKYFDLDQKDINLIYLLNESNTKEFLLKVNTDDDMENIVTNLSLAFEYLIKDYEDTKVALRRKSPYKIFKHQQPSANQLKIKDKALKQYVETTNENLALLEEHVKTISFGFDFNKYAQFRLYVPKATWVSPGEFEAIPTGYENLNQNQIEFCKNFIIECALKLYSVDFEVPNDWGMRDV</sequence>
<dbReference type="RefSeq" id="WP_004034745.1">
    <property type="nucleotide sequence ID" value="NZ_DS996911.1"/>
</dbReference>
<reference evidence="1 2" key="2">
    <citation type="submission" date="2008-11" db="EMBL/GenBank/DDBJ databases">
        <title>Draft genome sequence of Methanobrevibacter smithii (DSM 2375).</title>
        <authorList>
            <person name="Sudarsanam P."/>
            <person name="Ley R."/>
            <person name="Guruge J."/>
            <person name="Turnbaugh P.J."/>
            <person name="Mahowald M."/>
            <person name="Liep D."/>
            <person name="Gordon J."/>
        </authorList>
    </citation>
    <scope>NUCLEOTIDE SEQUENCE [LARGE SCALE GENOMIC DNA]</scope>
    <source>
        <strain evidence="1 2">DSM 2375</strain>
    </source>
</reference>
<dbReference type="Proteomes" id="UP000003489">
    <property type="component" value="Unassembled WGS sequence"/>
</dbReference>
<gene>
    <name evidence="1" type="ORF">METSMIALI_00054</name>
</gene>
<dbReference type="AlphaFoldDB" id="B9ACI3"/>